<keyword evidence="1" id="KW-0812">Transmembrane</keyword>
<feature type="transmembrane region" description="Helical" evidence="1">
    <location>
        <begin position="287"/>
        <end position="311"/>
    </location>
</feature>
<reference evidence="2" key="1">
    <citation type="submission" date="2016-10" db="EMBL/GenBank/DDBJ databases">
        <title>Sequence of Gallionella enrichment culture.</title>
        <authorList>
            <person name="Poehlein A."/>
            <person name="Muehling M."/>
            <person name="Daniel R."/>
        </authorList>
    </citation>
    <scope>NUCLEOTIDE SEQUENCE</scope>
</reference>
<feature type="transmembrane region" description="Helical" evidence="1">
    <location>
        <begin position="20"/>
        <end position="41"/>
    </location>
</feature>
<accession>A0A1J5R7Q3</accession>
<evidence type="ECO:0000256" key="1">
    <source>
        <dbReference type="SAM" id="Phobius"/>
    </source>
</evidence>
<proteinExistence type="predicted"/>
<dbReference type="PANTHER" id="PTHR43471">
    <property type="entry name" value="ABC TRANSPORTER PERMEASE"/>
    <property type="match status" value="1"/>
</dbReference>
<organism evidence="2">
    <name type="scientific">mine drainage metagenome</name>
    <dbReference type="NCBI Taxonomy" id="410659"/>
    <lineage>
        <taxon>unclassified sequences</taxon>
        <taxon>metagenomes</taxon>
        <taxon>ecological metagenomes</taxon>
    </lineage>
</organism>
<dbReference type="EMBL" id="MLJW01000524">
    <property type="protein sequence ID" value="OIQ85747.1"/>
    <property type="molecule type" value="Genomic_DNA"/>
</dbReference>
<feature type="transmembrane region" description="Helical" evidence="1">
    <location>
        <begin position="165"/>
        <end position="185"/>
    </location>
</feature>
<dbReference type="GO" id="GO:0140359">
    <property type="term" value="F:ABC-type transporter activity"/>
    <property type="evidence" value="ECO:0007669"/>
    <property type="project" value="InterPro"/>
</dbReference>
<dbReference type="GO" id="GO:0005886">
    <property type="term" value="C:plasma membrane"/>
    <property type="evidence" value="ECO:0007669"/>
    <property type="project" value="UniProtKB-SubCell"/>
</dbReference>
<feature type="transmembrane region" description="Helical" evidence="1">
    <location>
        <begin position="83"/>
        <end position="100"/>
    </location>
</feature>
<dbReference type="Pfam" id="PF12679">
    <property type="entry name" value="ABC2_membrane_2"/>
    <property type="match status" value="1"/>
</dbReference>
<sequence>MTSTLVVARKELLDLRRSRLLIVLLGFLAVAATVSVLVQAAKFRVSIDQYHQYVAALRASGSTLTAAPPQLFPLQLLRGSVEYIEVIGALFAIVAGYGVVAKEKQRATIELLFTRPVGPHAVAGGKILALATAWLVAVGGILVAITLALVLVGNAPLQLVDLARLALTGAAAWVYLVLWSCVAMGMASMTRRPTTGLIIVLVLWLVVVLVVPQIGDTMDPDNQVPGGLFKSLQVATADEHAVMAHFAAYDAVRNGLELSSVTKHVERLTFALLGIKDMFNQLPVAQVLTATLANSLSLLAGSALATGFAVLSTTRRTLLRRQS</sequence>
<keyword evidence="1" id="KW-1133">Transmembrane helix</keyword>
<evidence type="ECO:0000313" key="2">
    <source>
        <dbReference type="EMBL" id="OIQ85747.1"/>
    </source>
</evidence>
<keyword evidence="1" id="KW-0472">Membrane</keyword>
<dbReference type="AlphaFoldDB" id="A0A1J5R7Q3"/>
<feature type="transmembrane region" description="Helical" evidence="1">
    <location>
        <begin position="127"/>
        <end position="153"/>
    </location>
</feature>
<comment type="caution">
    <text evidence="2">The sequence shown here is derived from an EMBL/GenBank/DDBJ whole genome shotgun (WGS) entry which is preliminary data.</text>
</comment>
<protein>
    <submittedName>
        <fullName evidence="2">ABC-2 family transporter protein</fullName>
    </submittedName>
</protein>
<name>A0A1J5R7Q3_9ZZZZ</name>
<feature type="transmembrane region" description="Helical" evidence="1">
    <location>
        <begin position="197"/>
        <end position="215"/>
    </location>
</feature>
<gene>
    <name evidence="2" type="ORF">GALL_324180</name>
</gene>